<proteinExistence type="predicted"/>
<dbReference type="AlphaFoldDB" id="A0A0C9YUP5"/>
<protein>
    <submittedName>
        <fullName evidence="1">Uncharacterized protein</fullName>
    </submittedName>
</protein>
<dbReference type="Proteomes" id="UP000054018">
    <property type="component" value="Unassembled WGS sequence"/>
</dbReference>
<dbReference type="EMBL" id="KN834190">
    <property type="protein sequence ID" value="KIK11563.1"/>
    <property type="molecule type" value="Genomic_DNA"/>
</dbReference>
<feature type="non-terminal residue" evidence="1">
    <location>
        <position position="1"/>
    </location>
</feature>
<evidence type="ECO:0000313" key="2">
    <source>
        <dbReference type="Proteomes" id="UP000054018"/>
    </source>
</evidence>
<dbReference type="OrthoDB" id="2671666at2759"/>
<organism evidence="1 2">
    <name type="scientific">Pisolithus microcarpus 441</name>
    <dbReference type="NCBI Taxonomy" id="765257"/>
    <lineage>
        <taxon>Eukaryota</taxon>
        <taxon>Fungi</taxon>
        <taxon>Dikarya</taxon>
        <taxon>Basidiomycota</taxon>
        <taxon>Agaricomycotina</taxon>
        <taxon>Agaricomycetes</taxon>
        <taxon>Agaricomycetidae</taxon>
        <taxon>Boletales</taxon>
        <taxon>Sclerodermatineae</taxon>
        <taxon>Pisolithaceae</taxon>
        <taxon>Pisolithus</taxon>
    </lineage>
</organism>
<reference evidence="2" key="2">
    <citation type="submission" date="2015-01" db="EMBL/GenBank/DDBJ databases">
        <title>Evolutionary Origins and Diversification of the Mycorrhizal Mutualists.</title>
        <authorList>
            <consortium name="DOE Joint Genome Institute"/>
            <consortium name="Mycorrhizal Genomics Consortium"/>
            <person name="Kohler A."/>
            <person name="Kuo A."/>
            <person name="Nagy L.G."/>
            <person name="Floudas D."/>
            <person name="Copeland A."/>
            <person name="Barry K.W."/>
            <person name="Cichocki N."/>
            <person name="Veneault-Fourrey C."/>
            <person name="LaButti K."/>
            <person name="Lindquist E.A."/>
            <person name="Lipzen A."/>
            <person name="Lundell T."/>
            <person name="Morin E."/>
            <person name="Murat C."/>
            <person name="Riley R."/>
            <person name="Ohm R."/>
            <person name="Sun H."/>
            <person name="Tunlid A."/>
            <person name="Henrissat B."/>
            <person name="Grigoriev I.V."/>
            <person name="Hibbett D.S."/>
            <person name="Martin F."/>
        </authorList>
    </citation>
    <scope>NUCLEOTIDE SEQUENCE [LARGE SCALE GENOMIC DNA]</scope>
    <source>
        <strain evidence="2">441</strain>
    </source>
</reference>
<evidence type="ECO:0000313" key="1">
    <source>
        <dbReference type="EMBL" id="KIK11563.1"/>
    </source>
</evidence>
<gene>
    <name evidence="1" type="ORF">PISMIDRAFT_122434</name>
</gene>
<name>A0A0C9YUP5_9AGAM</name>
<sequence length="97" mass="11104">RSVQDPLVHHGCHFGRAMHAFCNVQALLTNAIVLMSEVEERGLETLTQDERREYSAFRELLKIVPKLEDRLMSSSEEDMMTIAELVSTCVFAYFVVI</sequence>
<dbReference type="HOGENOM" id="CLU_166312_0_0_1"/>
<accession>A0A0C9YUP5</accession>
<reference evidence="1 2" key="1">
    <citation type="submission" date="2014-04" db="EMBL/GenBank/DDBJ databases">
        <authorList>
            <consortium name="DOE Joint Genome Institute"/>
            <person name="Kuo A."/>
            <person name="Kohler A."/>
            <person name="Costa M.D."/>
            <person name="Nagy L.G."/>
            <person name="Floudas D."/>
            <person name="Copeland A."/>
            <person name="Barry K.W."/>
            <person name="Cichocki N."/>
            <person name="Veneault-Fourrey C."/>
            <person name="LaButti K."/>
            <person name="Lindquist E.A."/>
            <person name="Lipzen A."/>
            <person name="Lundell T."/>
            <person name="Morin E."/>
            <person name="Murat C."/>
            <person name="Sun H."/>
            <person name="Tunlid A."/>
            <person name="Henrissat B."/>
            <person name="Grigoriev I.V."/>
            <person name="Hibbett D.S."/>
            <person name="Martin F."/>
            <person name="Nordberg H.P."/>
            <person name="Cantor M.N."/>
            <person name="Hua S.X."/>
        </authorList>
    </citation>
    <scope>NUCLEOTIDE SEQUENCE [LARGE SCALE GENOMIC DNA]</scope>
    <source>
        <strain evidence="1 2">441</strain>
    </source>
</reference>
<dbReference type="STRING" id="765257.A0A0C9YUP5"/>
<keyword evidence="2" id="KW-1185">Reference proteome</keyword>